<dbReference type="InterPro" id="IPR001647">
    <property type="entry name" value="HTH_TetR"/>
</dbReference>
<dbReference type="AlphaFoldDB" id="A0A6I3KW01"/>
<feature type="domain" description="HTH tetR-type" evidence="6">
    <location>
        <begin position="45"/>
        <end position="105"/>
    </location>
</feature>
<dbReference type="InterPro" id="IPR009057">
    <property type="entry name" value="Homeodomain-like_sf"/>
</dbReference>
<evidence type="ECO:0000256" key="3">
    <source>
        <dbReference type="ARBA" id="ARBA00023163"/>
    </source>
</evidence>
<evidence type="ECO:0000256" key="1">
    <source>
        <dbReference type="ARBA" id="ARBA00023015"/>
    </source>
</evidence>
<evidence type="ECO:0000259" key="6">
    <source>
        <dbReference type="PROSITE" id="PS50977"/>
    </source>
</evidence>
<keyword evidence="1" id="KW-0805">Transcription regulation</keyword>
<evidence type="ECO:0000256" key="4">
    <source>
        <dbReference type="PROSITE-ProRule" id="PRU00335"/>
    </source>
</evidence>
<dbReference type="GO" id="GO:0000976">
    <property type="term" value="F:transcription cis-regulatory region binding"/>
    <property type="evidence" value="ECO:0007669"/>
    <property type="project" value="TreeGrafter"/>
</dbReference>
<evidence type="ECO:0000313" key="8">
    <source>
        <dbReference type="Proteomes" id="UP000432464"/>
    </source>
</evidence>
<dbReference type="PRINTS" id="PR00455">
    <property type="entry name" value="HTHTETR"/>
</dbReference>
<dbReference type="PROSITE" id="PS50977">
    <property type="entry name" value="HTH_TETR_2"/>
    <property type="match status" value="1"/>
</dbReference>
<protein>
    <submittedName>
        <fullName evidence="7">TetR family transcriptional regulator</fullName>
    </submittedName>
</protein>
<dbReference type="Gene3D" id="1.10.357.10">
    <property type="entry name" value="Tetracycline Repressor, domain 2"/>
    <property type="match status" value="1"/>
</dbReference>
<dbReference type="SUPFAM" id="SSF46689">
    <property type="entry name" value="Homeodomain-like"/>
    <property type="match status" value="1"/>
</dbReference>
<sequence length="217" mass="23289">MWIAQIASCSAGRAIVASGHVSDPASARPAVSMEATRRRLTEKQADTVDRLTRAAMDVLSREGFAGLTVRMVAAQAGVGTATAYTYFSSKEHLVAEMFWRRLAAMEPPAGDEPDSTARVLGVLRQIALLLADEPALAGAVTAALLGTDPDVAHLRLRIGSEIRRRLIEALGADADLELVETLEMIYAGALVRAGMGYASYAEIAERMERSALRVLRH</sequence>
<dbReference type="Proteomes" id="UP000432464">
    <property type="component" value="Unassembled WGS sequence"/>
</dbReference>
<dbReference type="InterPro" id="IPR050109">
    <property type="entry name" value="HTH-type_TetR-like_transc_reg"/>
</dbReference>
<keyword evidence="2 4" id="KW-0238">DNA-binding</keyword>
<dbReference type="PANTHER" id="PTHR30055">
    <property type="entry name" value="HTH-TYPE TRANSCRIPTIONAL REGULATOR RUTR"/>
    <property type="match status" value="1"/>
</dbReference>
<evidence type="ECO:0000256" key="5">
    <source>
        <dbReference type="SAM" id="MobiDB-lite"/>
    </source>
</evidence>
<accession>A0A6I3KW01</accession>
<gene>
    <name evidence="7" type="ORF">GLP40_05365</name>
</gene>
<evidence type="ECO:0000313" key="7">
    <source>
        <dbReference type="EMBL" id="MTE12214.1"/>
    </source>
</evidence>
<dbReference type="PANTHER" id="PTHR30055:SF234">
    <property type="entry name" value="HTH-TYPE TRANSCRIPTIONAL REGULATOR BETI"/>
    <property type="match status" value="1"/>
</dbReference>
<reference evidence="7 8" key="1">
    <citation type="submission" date="2019-11" db="EMBL/GenBank/DDBJ databases">
        <title>Nocardia sp. nov. CT2-14 isolated from soil.</title>
        <authorList>
            <person name="Kanchanasin P."/>
            <person name="Tanasupawat S."/>
            <person name="Yuki M."/>
            <person name="Kudo T."/>
        </authorList>
    </citation>
    <scope>NUCLEOTIDE SEQUENCE [LARGE SCALE GENOMIC DNA]</scope>
    <source>
        <strain evidence="7 8">CT2-14</strain>
    </source>
</reference>
<name>A0A6I3KW01_9NOCA</name>
<comment type="caution">
    <text evidence="7">The sequence shown here is derived from an EMBL/GenBank/DDBJ whole genome shotgun (WGS) entry which is preliminary data.</text>
</comment>
<dbReference type="InterPro" id="IPR023772">
    <property type="entry name" value="DNA-bd_HTH_TetR-type_CS"/>
</dbReference>
<proteinExistence type="predicted"/>
<feature type="region of interest" description="Disordered" evidence="5">
    <location>
        <begin position="23"/>
        <end position="42"/>
    </location>
</feature>
<dbReference type="PROSITE" id="PS01081">
    <property type="entry name" value="HTH_TETR_1"/>
    <property type="match status" value="1"/>
</dbReference>
<keyword evidence="3" id="KW-0804">Transcription</keyword>
<organism evidence="7 8">
    <name type="scientific">Nocardia aurantiaca</name>
    <dbReference type="NCBI Taxonomy" id="2675850"/>
    <lineage>
        <taxon>Bacteria</taxon>
        <taxon>Bacillati</taxon>
        <taxon>Actinomycetota</taxon>
        <taxon>Actinomycetes</taxon>
        <taxon>Mycobacteriales</taxon>
        <taxon>Nocardiaceae</taxon>
        <taxon>Nocardia</taxon>
    </lineage>
</organism>
<dbReference type="EMBL" id="WMBB01000002">
    <property type="protein sequence ID" value="MTE12214.1"/>
    <property type="molecule type" value="Genomic_DNA"/>
</dbReference>
<dbReference type="Pfam" id="PF00440">
    <property type="entry name" value="TetR_N"/>
    <property type="match status" value="1"/>
</dbReference>
<dbReference type="GO" id="GO:0003700">
    <property type="term" value="F:DNA-binding transcription factor activity"/>
    <property type="evidence" value="ECO:0007669"/>
    <property type="project" value="TreeGrafter"/>
</dbReference>
<keyword evidence="8" id="KW-1185">Reference proteome</keyword>
<evidence type="ECO:0000256" key="2">
    <source>
        <dbReference type="ARBA" id="ARBA00023125"/>
    </source>
</evidence>
<feature type="DNA-binding region" description="H-T-H motif" evidence="4">
    <location>
        <begin position="68"/>
        <end position="87"/>
    </location>
</feature>